<dbReference type="AlphaFoldDB" id="A0A2G5IEU4"/>
<evidence type="ECO:0000313" key="2">
    <source>
        <dbReference type="Proteomes" id="UP000230605"/>
    </source>
</evidence>
<proteinExistence type="predicted"/>
<sequence length="258" mass="29927">MLEDAMDNMHYWTSAPRVCLYVYSSSDRLWTAISSEPGVLGISTLQGFANSTSGACTRTITSAYLEHFWLDYRRMREPSSRLHQLSLPGWTFPGHIAGRITRERNFDSSHGFFVCGRRQNGSFWTDWRRSPMKQVRIGPYASSPTTVSWRWIRHLWNIFVPLVRRLRRRCCIGHDWIGTNFIAWHMNFNWHGRNKSLLRIVPHSWNTSDMWMEVIAMVPVSSLVAVSCHPHERRQILVPPLAVHEEADESVGEDNGSQ</sequence>
<organism evidence="1 2">
    <name type="scientific">Cercospora beticola</name>
    <name type="common">Sugarbeet leaf spot fungus</name>
    <dbReference type="NCBI Taxonomy" id="122368"/>
    <lineage>
        <taxon>Eukaryota</taxon>
        <taxon>Fungi</taxon>
        <taxon>Dikarya</taxon>
        <taxon>Ascomycota</taxon>
        <taxon>Pezizomycotina</taxon>
        <taxon>Dothideomycetes</taxon>
        <taxon>Dothideomycetidae</taxon>
        <taxon>Mycosphaerellales</taxon>
        <taxon>Mycosphaerellaceae</taxon>
        <taxon>Cercospora</taxon>
    </lineage>
</organism>
<dbReference type="EMBL" id="LKMD01000099">
    <property type="protein sequence ID" value="PIB03182.1"/>
    <property type="molecule type" value="Genomic_DNA"/>
</dbReference>
<gene>
    <name evidence="1" type="ORF">CB0940_11632</name>
</gene>
<name>A0A2G5IEU4_CERBT</name>
<accession>A0A2G5IEU4</accession>
<comment type="caution">
    <text evidence="1">The sequence shown here is derived from an EMBL/GenBank/DDBJ whole genome shotgun (WGS) entry which is preliminary data.</text>
</comment>
<evidence type="ECO:0000313" key="1">
    <source>
        <dbReference type="EMBL" id="PIB03182.1"/>
    </source>
</evidence>
<protein>
    <submittedName>
        <fullName evidence="1">Uncharacterized protein</fullName>
    </submittedName>
</protein>
<dbReference type="Proteomes" id="UP000230605">
    <property type="component" value="Chromosome 10"/>
</dbReference>
<reference evidence="1 2" key="1">
    <citation type="submission" date="2015-10" db="EMBL/GenBank/DDBJ databases">
        <title>The cercosporin biosynthetic gene cluster was horizontally transferred to several fungal lineages and shown to be expanded in Cercospora beticola based on microsynteny with recipient genomes.</title>
        <authorList>
            <person name="De Jonge R."/>
            <person name="Ebert M.K."/>
            <person name="Suttle J.C."/>
            <person name="Jurick Ii W.M."/>
            <person name="Secor G.A."/>
            <person name="Thomma B.P."/>
            <person name="Van De Peer Y."/>
            <person name="Bolton M.D."/>
        </authorList>
    </citation>
    <scope>NUCLEOTIDE SEQUENCE [LARGE SCALE GENOMIC DNA]</scope>
    <source>
        <strain evidence="1 2">09-40</strain>
    </source>
</reference>